<name>A0A6P2CVS9_9BACT</name>
<organism evidence="2 3">
    <name type="scientific">Gemmata massiliana</name>
    <dbReference type="NCBI Taxonomy" id="1210884"/>
    <lineage>
        <taxon>Bacteria</taxon>
        <taxon>Pseudomonadati</taxon>
        <taxon>Planctomycetota</taxon>
        <taxon>Planctomycetia</taxon>
        <taxon>Gemmatales</taxon>
        <taxon>Gemmataceae</taxon>
        <taxon>Gemmata</taxon>
    </lineage>
</organism>
<dbReference type="InterPro" id="IPR027417">
    <property type="entry name" value="P-loop_NTPase"/>
</dbReference>
<evidence type="ECO:0000256" key="1">
    <source>
        <dbReference type="SAM" id="MobiDB-lite"/>
    </source>
</evidence>
<feature type="compositionally biased region" description="Low complexity" evidence="1">
    <location>
        <begin position="1"/>
        <end position="17"/>
    </location>
</feature>
<feature type="region of interest" description="Disordered" evidence="1">
    <location>
        <begin position="121"/>
        <end position="160"/>
    </location>
</feature>
<dbReference type="Pfam" id="PF02534">
    <property type="entry name" value="T4SS-DNA_transf"/>
    <property type="match status" value="1"/>
</dbReference>
<keyword evidence="3" id="KW-1185">Reference proteome</keyword>
<dbReference type="AlphaFoldDB" id="A0A6P2CVS9"/>
<feature type="compositionally biased region" description="Basic and acidic residues" evidence="1">
    <location>
        <begin position="149"/>
        <end position="160"/>
    </location>
</feature>
<evidence type="ECO:0000313" key="3">
    <source>
        <dbReference type="Proteomes" id="UP000464178"/>
    </source>
</evidence>
<feature type="region of interest" description="Disordered" evidence="1">
    <location>
        <begin position="1"/>
        <end position="39"/>
    </location>
</feature>
<dbReference type="EMBL" id="LR593886">
    <property type="protein sequence ID" value="VTR93081.1"/>
    <property type="molecule type" value="Genomic_DNA"/>
</dbReference>
<sequence>MVTSGGSNTGSSHSYSSGGTGPGQHTRESSSGHNDNWSQVGRRLLKPDEVLNLDPRTAITFAPGVPPIMTRLLRYYEERFLGRTPGFVRRMAAALNTLTRDLAILTLTILFALAVSEKRKATKFGPGGPVARTGSPEPGTSIRSPLSRSGRDSWRKYRTG</sequence>
<gene>
    <name evidence="2" type="ORF">SOIL9_46330</name>
</gene>
<protein>
    <submittedName>
        <fullName evidence="2">Conjugal transfer protein:: T4SS-DNA_transf</fullName>
    </submittedName>
</protein>
<dbReference type="Proteomes" id="UP000464178">
    <property type="component" value="Chromosome"/>
</dbReference>
<dbReference type="KEGG" id="gms:SOIL9_46330"/>
<reference evidence="2 3" key="1">
    <citation type="submission" date="2019-05" db="EMBL/GenBank/DDBJ databases">
        <authorList>
            <consortium name="Science for Life Laboratories"/>
        </authorList>
    </citation>
    <scope>NUCLEOTIDE SEQUENCE [LARGE SCALE GENOMIC DNA]</scope>
    <source>
        <strain evidence="2">Soil9</strain>
    </source>
</reference>
<dbReference type="RefSeq" id="WP_162667867.1">
    <property type="nucleotide sequence ID" value="NZ_LR593886.1"/>
</dbReference>
<accession>A0A6P2CVS9</accession>
<dbReference type="InterPro" id="IPR003688">
    <property type="entry name" value="TraG/VirD4"/>
</dbReference>
<dbReference type="Gene3D" id="3.40.50.300">
    <property type="entry name" value="P-loop containing nucleotide triphosphate hydrolases"/>
    <property type="match status" value="1"/>
</dbReference>
<evidence type="ECO:0000313" key="2">
    <source>
        <dbReference type="EMBL" id="VTR93081.1"/>
    </source>
</evidence>
<proteinExistence type="predicted"/>
<dbReference type="GO" id="GO:0016020">
    <property type="term" value="C:membrane"/>
    <property type="evidence" value="ECO:0007669"/>
    <property type="project" value="InterPro"/>
</dbReference>